<dbReference type="Proteomes" id="UP001165663">
    <property type="component" value="Unassembled WGS sequence"/>
</dbReference>
<protein>
    <submittedName>
        <fullName evidence="1">Uncharacterized protein</fullName>
    </submittedName>
</protein>
<evidence type="ECO:0000313" key="2">
    <source>
        <dbReference type="Proteomes" id="UP001165663"/>
    </source>
</evidence>
<accession>A0AA37VD89</accession>
<sequence length="55" mass="5861">MPARQTSVGAVNGPAGAYTPVEVPNWDLGKFCDATQFEASKVADCGVTEMQDDER</sequence>
<dbReference type="AlphaFoldDB" id="A0AA37VD89"/>
<proteinExistence type="predicted"/>
<organism evidence="1 2">
    <name type="scientific">Mycobacterium kiyosense</name>
    <dbReference type="NCBI Taxonomy" id="2871094"/>
    <lineage>
        <taxon>Bacteria</taxon>
        <taxon>Bacillati</taxon>
        <taxon>Actinomycetota</taxon>
        <taxon>Actinomycetes</taxon>
        <taxon>Mycobacteriales</taxon>
        <taxon>Mycobacteriaceae</taxon>
        <taxon>Mycobacterium</taxon>
    </lineage>
</organism>
<gene>
    <name evidence="1" type="ORF">SRL2020028_62310</name>
</gene>
<comment type="caution">
    <text evidence="1">The sequence shown here is derived from an EMBL/GenBank/DDBJ whole genome shotgun (WGS) entry which is preliminary data.</text>
</comment>
<reference evidence="1" key="1">
    <citation type="submission" date="2022-07" db="EMBL/GenBank/DDBJ databases">
        <title>Mycobacterium kiyosense sp. nov., scotochromogenic slow-glowing species isolated from respiratory specimens.</title>
        <authorList>
            <person name="Fukano H."/>
            <person name="Kazumi Y."/>
            <person name="Sakagami N."/>
            <person name="Ato M."/>
            <person name="Mitarai S."/>
            <person name="Hoshino Y."/>
        </authorList>
    </citation>
    <scope>NUCLEOTIDE SEQUENCE</scope>
    <source>
        <strain evidence="1">SRL2020-028</strain>
    </source>
</reference>
<evidence type="ECO:0000313" key="1">
    <source>
        <dbReference type="EMBL" id="GLB86975.1"/>
    </source>
</evidence>
<name>A0AA37VD89_9MYCO</name>
<dbReference type="EMBL" id="BRXE01000241">
    <property type="protein sequence ID" value="GLB86975.1"/>
    <property type="molecule type" value="Genomic_DNA"/>
</dbReference>